<dbReference type="Proteomes" id="UP000322144">
    <property type="component" value="Segment"/>
</dbReference>
<accession>A0A5C1K7M6</accession>
<dbReference type="InterPro" id="IPR056098">
    <property type="entry name" value="Acb2/Tad1_hairpin"/>
</dbReference>
<dbReference type="KEGG" id="vg:77936967"/>
<protein>
    <recommendedName>
        <fullName evidence="3">Acb2/Tad1 hairpin domain-containing protein</fullName>
    </recommendedName>
</protein>
<evidence type="ECO:0000313" key="4">
    <source>
        <dbReference type="EMBL" id="QEM41946.1"/>
    </source>
</evidence>
<evidence type="ECO:0000313" key="5">
    <source>
        <dbReference type="Proteomes" id="UP000322144"/>
    </source>
</evidence>
<feature type="compositionally biased region" description="Polar residues" evidence="2">
    <location>
        <begin position="13"/>
        <end position="26"/>
    </location>
</feature>
<evidence type="ECO:0000259" key="3">
    <source>
        <dbReference type="Pfam" id="PF24729"/>
    </source>
</evidence>
<evidence type="ECO:0000256" key="2">
    <source>
        <dbReference type="SAM" id="MobiDB-lite"/>
    </source>
</evidence>
<name>A0A5C1K7M6_9CAUD</name>
<dbReference type="GeneID" id="77936967"/>
<keyword evidence="1" id="KW-0547">Nucleotide-binding</keyword>
<organism evidence="4 5">
    <name type="scientific">Pseudomonas phage vB_PaeM_PS119XW</name>
    <dbReference type="NCBI Taxonomy" id="2601632"/>
    <lineage>
        <taxon>Viruses</taxon>
        <taxon>Duplodnaviria</taxon>
        <taxon>Heunggongvirae</taxon>
        <taxon>Uroviricota</taxon>
        <taxon>Caudoviricetes</taxon>
        <taxon>Chimalliviridae</taxon>
        <taxon>Pawinskivirus</taxon>
        <taxon>Pawinskivirus PS119XW</taxon>
    </lineage>
</organism>
<dbReference type="EMBL" id="MN103543">
    <property type="protein sequence ID" value="QEM41946.1"/>
    <property type="molecule type" value="Genomic_DNA"/>
</dbReference>
<keyword evidence="5" id="KW-1185">Reference proteome</keyword>
<dbReference type="RefSeq" id="YP_010660957.1">
    <property type="nucleotide sequence ID" value="NC_070882.1"/>
</dbReference>
<sequence length="193" mass="20471">MKGLDWALSVESQDGVAQQVDASNVESETEVKDLDQGNLDVDNANAESQPDDVKASTTVDISVEQLEDGQVSGSSGGKTIDAYGVDELSGAPKRIVISGFDASTNKAAEPGDNKLELVILLQNGVIPEVGINGVTVEDLLTASIIVFEGFQSGKFACEENAKALFHMNAARELIRARLERRQAQGTEGTYEGN</sequence>
<reference evidence="4 5" key="1">
    <citation type="submission" date="2019-06" db="EMBL/GenBank/DDBJ databases">
        <title>A distant relative of Phikzvirus genus phages from a therapeutic phage collection.</title>
        <authorList>
            <person name="Hejnowicz M.S."/>
            <person name="Dabrowski K."/>
            <person name="Gawor J."/>
            <person name="Weber-Dabrowska B."/>
            <person name="Gromadka R."/>
            <person name="Lobocka M.B."/>
        </authorList>
    </citation>
    <scope>NUCLEOTIDE SEQUENCE [LARGE SCALE GENOMIC DNA]</scope>
</reference>
<feature type="region of interest" description="Disordered" evidence="2">
    <location>
        <begin position="13"/>
        <end position="56"/>
    </location>
</feature>
<proteinExistence type="predicted"/>
<evidence type="ECO:0000256" key="1">
    <source>
        <dbReference type="ARBA" id="ARBA00022741"/>
    </source>
</evidence>
<feature type="domain" description="Acb2/Tad1 hairpin" evidence="3">
    <location>
        <begin position="117"/>
        <end position="177"/>
    </location>
</feature>
<dbReference type="Pfam" id="PF24729">
    <property type="entry name" value="Acb2_Tad1_hairpin"/>
    <property type="match status" value="1"/>
</dbReference>